<feature type="repeat" description="ANK" evidence="3">
    <location>
        <begin position="230"/>
        <end position="262"/>
    </location>
</feature>
<feature type="repeat" description="ANK" evidence="3">
    <location>
        <begin position="296"/>
        <end position="328"/>
    </location>
</feature>
<dbReference type="GO" id="GO:0085020">
    <property type="term" value="P:protein K6-linked ubiquitination"/>
    <property type="evidence" value="ECO:0007669"/>
    <property type="project" value="TreeGrafter"/>
</dbReference>
<dbReference type="InterPro" id="IPR002110">
    <property type="entry name" value="Ankyrin_rpt"/>
</dbReference>
<proteinExistence type="predicted"/>
<dbReference type="EMBL" id="FXXP01000003">
    <property type="protein sequence ID" value="SMX29795.1"/>
    <property type="molecule type" value="Genomic_DNA"/>
</dbReference>
<keyword evidence="1" id="KW-0677">Repeat</keyword>
<dbReference type="InterPro" id="IPR036770">
    <property type="entry name" value="Ankyrin_rpt-contain_sf"/>
</dbReference>
<evidence type="ECO:0000256" key="3">
    <source>
        <dbReference type="PROSITE-ProRule" id="PRU00023"/>
    </source>
</evidence>
<evidence type="ECO:0000256" key="1">
    <source>
        <dbReference type="ARBA" id="ARBA00022737"/>
    </source>
</evidence>
<evidence type="ECO:0000313" key="5">
    <source>
        <dbReference type="Proteomes" id="UP000225972"/>
    </source>
</evidence>
<keyword evidence="5" id="KW-1185">Reference proteome</keyword>
<dbReference type="Gene3D" id="1.25.40.20">
    <property type="entry name" value="Ankyrin repeat-containing domain"/>
    <property type="match status" value="2"/>
</dbReference>
<dbReference type="AlphaFoldDB" id="A0A238JH68"/>
<feature type="repeat" description="ANK" evidence="3">
    <location>
        <begin position="124"/>
        <end position="149"/>
    </location>
</feature>
<dbReference type="PANTHER" id="PTHR24171:SF8">
    <property type="entry name" value="BRCA1-ASSOCIATED RING DOMAIN PROTEIN 1"/>
    <property type="match status" value="1"/>
</dbReference>
<dbReference type="GO" id="GO:0004842">
    <property type="term" value="F:ubiquitin-protein transferase activity"/>
    <property type="evidence" value="ECO:0007669"/>
    <property type="project" value="TreeGrafter"/>
</dbReference>
<dbReference type="PROSITE" id="PS50297">
    <property type="entry name" value="ANK_REP_REGION"/>
    <property type="match status" value="3"/>
</dbReference>
<reference evidence="5" key="1">
    <citation type="submission" date="2017-05" db="EMBL/GenBank/DDBJ databases">
        <authorList>
            <person name="Rodrigo-Torres L."/>
            <person name="Arahal R. D."/>
            <person name="Lucena T."/>
        </authorList>
    </citation>
    <scope>NUCLEOTIDE SEQUENCE [LARGE SCALE GENOMIC DNA]</scope>
    <source>
        <strain evidence="5">CECT 8649</strain>
    </source>
</reference>
<protein>
    <submittedName>
        <fullName evidence="4">Ankyrin repeats (3 copies)</fullName>
    </submittedName>
</protein>
<dbReference type="PROSITE" id="PS50088">
    <property type="entry name" value="ANK_REPEAT"/>
    <property type="match status" value="5"/>
</dbReference>
<organism evidence="4 5">
    <name type="scientific">Pelagimonas phthalicica</name>
    <dbReference type="NCBI Taxonomy" id="1037362"/>
    <lineage>
        <taxon>Bacteria</taxon>
        <taxon>Pseudomonadati</taxon>
        <taxon>Pseudomonadota</taxon>
        <taxon>Alphaproteobacteria</taxon>
        <taxon>Rhodobacterales</taxon>
        <taxon>Roseobacteraceae</taxon>
        <taxon>Pelagimonas</taxon>
    </lineage>
</organism>
<dbReference type="Pfam" id="PF12796">
    <property type="entry name" value="Ank_2"/>
    <property type="match status" value="2"/>
</dbReference>
<feature type="repeat" description="ANK" evidence="3">
    <location>
        <begin position="156"/>
        <end position="196"/>
    </location>
</feature>
<name>A0A238JH68_9RHOB</name>
<sequence length="361" mass="38433">MCLQVLAGGVTVLSTPVLASCDDWTSHNFVRSATAAEVELCLSQRDDIETHDKFGYTALQSAASAGNTEVVKLLLAHGASAQTGAVASPSATALHFAASPRGNAEVVQELIAAGAGVNVIAGRHKYTALHLAVQARNLGVIRALLENGAVFTGDHEGLTPLHWAFAHGRFYGGGEKARKIAEELIKFGADPYAVTPKGWNPLHYAVRNNAFDAIPVFAPFGDLAEKANSDGMTPVELAAHWASGETMAALIAIGASVSGRDANGNSLLHMAAEAENHLMIDFLAAFPDLLDGTNNQGMTPLHVAAKNGADEVLWRLLDAGADHNLVDQTGQTAWDYVRDHRRMRNKPAYWRLLDLDRMGSD</sequence>
<dbReference type="Proteomes" id="UP000225972">
    <property type="component" value="Unassembled WGS sequence"/>
</dbReference>
<dbReference type="Pfam" id="PF13637">
    <property type="entry name" value="Ank_4"/>
    <property type="match status" value="1"/>
</dbReference>
<evidence type="ECO:0000256" key="2">
    <source>
        <dbReference type="ARBA" id="ARBA00023043"/>
    </source>
</evidence>
<keyword evidence="2 3" id="KW-0040">ANK repeat</keyword>
<feature type="repeat" description="ANK" evidence="3">
    <location>
        <begin position="54"/>
        <end position="80"/>
    </location>
</feature>
<dbReference type="SMART" id="SM00248">
    <property type="entry name" value="ANK"/>
    <property type="match status" value="8"/>
</dbReference>
<dbReference type="PANTHER" id="PTHR24171">
    <property type="entry name" value="ANKYRIN REPEAT DOMAIN-CONTAINING PROTEIN 39-RELATED"/>
    <property type="match status" value="1"/>
</dbReference>
<evidence type="ECO:0000313" key="4">
    <source>
        <dbReference type="EMBL" id="SMX29795.1"/>
    </source>
</evidence>
<dbReference type="SUPFAM" id="SSF48403">
    <property type="entry name" value="Ankyrin repeat"/>
    <property type="match status" value="1"/>
</dbReference>
<gene>
    <name evidence="4" type="ORF">TRP8649_03934</name>
</gene>
<dbReference type="Pfam" id="PF00023">
    <property type="entry name" value="Ank"/>
    <property type="match status" value="1"/>
</dbReference>
<accession>A0A238JH68</accession>